<keyword evidence="1" id="KW-0732">Signal</keyword>
<dbReference type="GeneID" id="25737608"/>
<evidence type="ECO:0000313" key="3">
    <source>
        <dbReference type="Proteomes" id="UP000054498"/>
    </source>
</evidence>
<dbReference type="AlphaFoldDB" id="A0A0D2L8S5"/>
<dbReference type="EMBL" id="KK100889">
    <property type="protein sequence ID" value="KIZ03234.1"/>
    <property type="molecule type" value="Genomic_DNA"/>
</dbReference>
<dbReference type="KEGG" id="mng:MNEG_4731"/>
<reference evidence="2 3" key="1">
    <citation type="journal article" date="2013" name="BMC Genomics">
        <title>Reconstruction of the lipid metabolism for the microalga Monoraphidium neglectum from its genome sequence reveals characteristics suitable for biofuel production.</title>
        <authorList>
            <person name="Bogen C."/>
            <person name="Al-Dilaimi A."/>
            <person name="Albersmeier A."/>
            <person name="Wichmann J."/>
            <person name="Grundmann M."/>
            <person name="Rupp O."/>
            <person name="Lauersen K.J."/>
            <person name="Blifernez-Klassen O."/>
            <person name="Kalinowski J."/>
            <person name="Goesmann A."/>
            <person name="Mussgnug J.H."/>
            <person name="Kruse O."/>
        </authorList>
    </citation>
    <scope>NUCLEOTIDE SEQUENCE [LARGE SCALE GENOMIC DNA]</scope>
    <source>
        <strain evidence="2 3">SAG 48.87</strain>
    </source>
</reference>
<evidence type="ECO:0000313" key="2">
    <source>
        <dbReference type="EMBL" id="KIZ03234.1"/>
    </source>
</evidence>
<organism evidence="2 3">
    <name type="scientific">Monoraphidium neglectum</name>
    <dbReference type="NCBI Taxonomy" id="145388"/>
    <lineage>
        <taxon>Eukaryota</taxon>
        <taxon>Viridiplantae</taxon>
        <taxon>Chlorophyta</taxon>
        <taxon>core chlorophytes</taxon>
        <taxon>Chlorophyceae</taxon>
        <taxon>CS clade</taxon>
        <taxon>Sphaeropleales</taxon>
        <taxon>Selenastraceae</taxon>
        <taxon>Monoraphidium</taxon>
    </lineage>
</organism>
<keyword evidence="3" id="KW-1185">Reference proteome</keyword>
<feature type="non-terminal residue" evidence="2">
    <location>
        <position position="80"/>
    </location>
</feature>
<gene>
    <name evidence="2" type="ORF">MNEG_4731</name>
</gene>
<evidence type="ECO:0000256" key="1">
    <source>
        <dbReference type="SAM" id="SignalP"/>
    </source>
</evidence>
<feature type="signal peptide" evidence="1">
    <location>
        <begin position="1"/>
        <end position="31"/>
    </location>
</feature>
<feature type="chain" id="PRO_5002246759" evidence="1">
    <location>
        <begin position="32"/>
        <end position="80"/>
    </location>
</feature>
<dbReference type="Proteomes" id="UP000054498">
    <property type="component" value="Unassembled WGS sequence"/>
</dbReference>
<proteinExistence type="predicted"/>
<sequence length="80" mass="8204">MWRPPAAPARSAAAPLLALLSALALLLGARAATVTVPAEVGVRSVGGGPVVAKQPAALYVYFTRLGPGLSLRRIPVSQFQ</sequence>
<protein>
    <submittedName>
        <fullName evidence="2">Uncharacterized protein</fullName>
    </submittedName>
</protein>
<accession>A0A0D2L8S5</accession>
<dbReference type="RefSeq" id="XP_013902253.1">
    <property type="nucleotide sequence ID" value="XM_014046799.1"/>
</dbReference>
<name>A0A0D2L8S5_9CHLO</name>